<feature type="chain" id="PRO_5015658476" description="RNA-binding protein" evidence="2">
    <location>
        <begin position="24"/>
        <end position="257"/>
    </location>
</feature>
<dbReference type="RefSeq" id="WP_104447140.1">
    <property type="nucleotide sequence ID" value="NZ_NIRS01000001.1"/>
</dbReference>
<evidence type="ECO:0000256" key="2">
    <source>
        <dbReference type="SAM" id="SignalP"/>
    </source>
</evidence>
<evidence type="ECO:0000256" key="1">
    <source>
        <dbReference type="SAM" id="MobiDB-lite"/>
    </source>
</evidence>
<proteinExistence type="predicted"/>
<feature type="region of interest" description="Disordered" evidence="1">
    <location>
        <begin position="45"/>
        <end position="110"/>
    </location>
</feature>
<name>A0A2S6FR27_9PSED</name>
<feature type="compositionally biased region" description="Gly residues" evidence="1">
    <location>
        <begin position="65"/>
        <end position="105"/>
    </location>
</feature>
<comment type="caution">
    <text evidence="3">The sequence shown here is derived from an EMBL/GenBank/DDBJ whole genome shotgun (WGS) entry which is preliminary data.</text>
</comment>
<dbReference type="Proteomes" id="UP000238541">
    <property type="component" value="Unassembled WGS sequence"/>
</dbReference>
<sequence length="257" mass="25405">MNRSTLKFAGLFVALLTCNQAAAWSHASGFGRTYGGGGSWSHSGEYGSASGGGGSWSGETNRGGSASGGDGSWSGTGYRGGTASGGEGSWHGTGAEGGTASGGEGAWHAQGENGATAAGYHADGYGTTAYRPPVYGATAYHAVPYGTAYYHPPTAVIASSGCYNCGYSEGVNPAAAAAAGVVVGEAAATVADQNASYNAGMVASAPPTMPMGATYASLPPGCGLISFSNTTYYQCGNAWLRPSFGANGVYYTVVPMP</sequence>
<evidence type="ECO:0008006" key="5">
    <source>
        <dbReference type="Google" id="ProtNLM"/>
    </source>
</evidence>
<evidence type="ECO:0000313" key="4">
    <source>
        <dbReference type="Proteomes" id="UP000238541"/>
    </source>
</evidence>
<feature type="signal peptide" evidence="2">
    <location>
        <begin position="1"/>
        <end position="23"/>
    </location>
</feature>
<organism evidence="3 4">
    <name type="scientific">Pseudomonas laurylsulfatiphila</name>
    <dbReference type="NCBI Taxonomy" id="2011015"/>
    <lineage>
        <taxon>Bacteria</taxon>
        <taxon>Pseudomonadati</taxon>
        <taxon>Pseudomonadota</taxon>
        <taxon>Gammaproteobacteria</taxon>
        <taxon>Pseudomonadales</taxon>
        <taxon>Pseudomonadaceae</taxon>
        <taxon>Pseudomonas</taxon>
    </lineage>
</organism>
<dbReference type="AlphaFoldDB" id="A0A2S6FR27"/>
<keyword evidence="4" id="KW-1185">Reference proteome</keyword>
<gene>
    <name evidence="3" type="ORF">CD175_00010</name>
</gene>
<dbReference type="EMBL" id="NIRS01000001">
    <property type="protein sequence ID" value="PPK39863.1"/>
    <property type="molecule type" value="Genomic_DNA"/>
</dbReference>
<reference evidence="4" key="1">
    <citation type="submission" date="2017-06" db="EMBL/GenBank/DDBJ databases">
        <authorList>
            <person name="Furmanczyk E.M."/>
        </authorList>
    </citation>
    <scope>NUCLEOTIDE SEQUENCE [LARGE SCALE GENOMIC DNA]</scope>
    <source>
        <strain evidence="4">AP3_16</strain>
    </source>
</reference>
<accession>A0A2S6FR27</accession>
<keyword evidence="2" id="KW-0732">Signal</keyword>
<protein>
    <recommendedName>
        <fullName evidence="5">RNA-binding protein</fullName>
    </recommendedName>
</protein>
<evidence type="ECO:0000313" key="3">
    <source>
        <dbReference type="EMBL" id="PPK39863.1"/>
    </source>
</evidence>